<dbReference type="HOGENOM" id="CLU_924036_0_0_11"/>
<dbReference type="EMBL" id="CP000386">
    <property type="protein sequence ID" value="ABG03360.1"/>
    <property type="molecule type" value="Genomic_DNA"/>
</dbReference>
<dbReference type="Proteomes" id="UP000006637">
    <property type="component" value="Chromosome"/>
</dbReference>
<dbReference type="eggNOG" id="COG0392">
    <property type="taxonomic scope" value="Bacteria"/>
</dbReference>
<feature type="transmembrane region" description="Helical" evidence="6">
    <location>
        <begin position="38"/>
        <end position="61"/>
    </location>
</feature>
<keyword evidence="3 6" id="KW-0812">Transmembrane</keyword>
<dbReference type="AlphaFoldDB" id="Q1AZ18"/>
<accession>Q1AZ18</accession>
<evidence type="ECO:0000256" key="2">
    <source>
        <dbReference type="ARBA" id="ARBA00022475"/>
    </source>
</evidence>
<comment type="subcellular location">
    <subcellularLocation>
        <location evidence="1">Cell membrane</location>
        <topology evidence="1">Multi-pass membrane protein</topology>
    </subcellularLocation>
</comment>
<evidence type="ECO:0008006" key="9">
    <source>
        <dbReference type="Google" id="ProtNLM"/>
    </source>
</evidence>
<keyword evidence="2" id="KW-1003">Cell membrane</keyword>
<feature type="transmembrane region" description="Helical" evidence="6">
    <location>
        <begin position="148"/>
        <end position="174"/>
    </location>
</feature>
<feature type="transmembrane region" description="Helical" evidence="6">
    <location>
        <begin position="244"/>
        <end position="263"/>
    </location>
</feature>
<name>Q1AZ18_RUBXD</name>
<sequence length="331" mass="35006">MRRSLLGVLLGLALGAVGFAFAAYHVDRPLRIAHLWPVPLAAAVTLLCWLIQGSIIALLAWPELRRVRVLQMTRVYLATQAVGGITPFAGGEIAYQLLALKRHGLGADVGGAVIALRSALNGVVLLAAAVAGLLVVRRVPFVGGGSSLPFSATTVLLVGVVALSAAWLLLVFLIRRRRGREGGGGGPGLVGRAASYLRHLRDSLLLIWRREPRVIAGCLLLAALYWLLYPLLGTLSLRAAGWDGSGWLAVFAAQYVLFLVIPIAPTPGNGGAAEIAFVALMSNYVPQGALLGGVVLWRVLNHFSELVVGAFIAGSEVHEDIELARREFGSG</sequence>
<protein>
    <recommendedName>
        <fullName evidence="9">Flippase-like domain-containing protein</fullName>
    </recommendedName>
</protein>
<evidence type="ECO:0000256" key="5">
    <source>
        <dbReference type="ARBA" id="ARBA00023136"/>
    </source>
</evidence>
<evidence type="ECO:0000256" key="6">
    <source>
        <dbReference type="SAM" id="Phobius"/>
    </source>
</evidence>
<dbReference type="STRING" id="266117.Rxyl_0384"/>
<evidence type="ECO:0000313" key="7">
    <source>
        <dbReference type="EMBL" id="ABG03360.1"/>
    </source>
</evidence>
<organism evidence="7 8">
    <name type="scientific">Rubrobacter xylanophilus (strain DSM 9941 / JCM 11954 / NBRC 16129 / PRD-1)</name>
    <dbReference type="NCBI Taxonomy" id="266117"/>
    <lineage>
        <taxon>Bacteria</taxon>
        <taxon>Bacillati</taxon>
        <taxon>Actinomycetota</taxon>
        <taxon>Rubrobacteria</taxon>
        <taxon>Rubrobacterales</taxon>
        <taxon>Rubrobacteraceae</taxon>
        <taxon>Rubrobacter</taxon>
    </lineage>
</organism>
<reference evidence="7 8" key="1">
    <citation type="submission" date="2006-06" db="EMBL/GenBank/DDBJ databases">
        <title>Complete sequence of Rubrobacter xylanophilus DSM 9941.</title>
        <authorList>
            <consortium name="US DOE Joint Genome Institute"/>
            <person name="Copeland A."/>
            <person name="Lucas S."/>
            <person name="Lapidus A."/>
            <person name="Barry K."/>
            <person name="Detter J.C."/>
            <person name="Glavina del Rio T."/>
            <person name="Hammon N."/>
            <person name="Israni S."/>
            <person name="Dalin E."/>
            <person name="Tice H."/>
            <person name="Pitluck S."/>
            <person name="Munk A.C."/>
            <person name="Brettin T."/>
            <person name="Bruce D."/>
            <person name="Han C."/>
            <person name="Tapia R."/>
            <person name="Gilna P."/>
            <person name="Schmutz J."/>
            <person name="Larimer F."/>
            <person name="Land M."/>
            <person name="Hauser L."/>
            <person name="Kyrpides N."/>
            <person name="Lykidis A."/>
            <person name="da Costa M.S."/>
            <person name="Rainey F.A."/>
            <person name="Empadinhas N."/>
            <person name="Jolivet E."/>
            <person name="Battista J.R."/>
            <person name="Richardson P."/>
        </authorList>
    </citation>
    <scope>NUCLEOTIDE SEQUENCE [LARGE SCALE GENOMIC DNA]</scope>
    <source>
        <strain evidence="8">DSM 9941 / NBRC 16129 / PRD-1</strain>
    </source>
</reference>
<feature type="transmembrane region" description="Helical" evidence="6">
    <location>
        <begin position="109"/>
        <end position="136"/>
    </location>
</feature>
<feature type="transmembrane region" description="Helical" evidence="6">
    <location>
        <begin position="275"/>
        <end position="297"/>
    </location>
</feature>
<evidence type="ECO:0000313" key="8">
    <source>
        <dbReference type="Proteomes" id="UP000006637"/>
    </source>
</evidence>
<evidence type="ECO:0000256" key="4">
    <source>
        <dbReference type="ARBA" id="ARBA00022989"/>
    </source>
</evidence>
<dbReference type="GO" id="GO:0005886">
    <property type="term" value="C:plasma membrane"/>
    <property type="evidence" value="ECO:0007669"/>
    <property type="project" value="UniProtKB-SubCell"/>
</dbReference>
<dbReference type="InterPro" id="IPR022791">
    <property type="entry name" value="L-PG_synthase/AglD"/>
</dbReference>
<proteinExistence type="predicted"/>
<keyword evidence="8" id="KW-1185">Reference proteome</keyword>
<evidence type="ECO:0000256" key="1">
    <source>
        <dbReference type="ARBA" id="ARBA00004651"/>
    </source>
</evidence>
<dbReference type="OrthoDB" id="9810654at2"/>
<feature type="transmembrane region" description="Helical" evidence="6">
    <location>
        <begin position="214"/>
        <end position="232"/>
    </location>
</feature>
<dbReference type="PANTHER" id="PTHR37693:SF1">
    <property type="entry name" value="INTEGRAL MEMBRANE PROTEIN"/>
    <property type="match status" value="1"/>
</dbReference>
<keyword evidence="5 6" id="KW-0472">Membrane</keyword>
<gene>
    <name evidence="7" type="ordered locus">Rxyl_0384</name>
</gene>
<dbReference type="Pfam" id="PF03706">
    <property type="entry name" value="LPG_synthase_TM"/>
    <property type="match status" value="1"/>
</dbReference>
<dbReference type="PANTHER" id="PTHR37693">
    <property type="entry name" value="PHOSPHATIDYLGLYCEROL LYSYLTRANSFERASE"/>
    <property type="match status" value="1"/>
</dbReference>
<dbReference type="KEGG" id="rxy:Rxyl_0384"/>
<evidence type="ECO:0000256" key="3">
    <source>
        <dbReference type="ARBA" id="ARBA00022692"/>
    </source>
</evidence>
<dbReference type="RefSeq" id="WP_011563378.1">
    <property type="nucleotide sequence ID" value="NC_008148.1"/>
</dbReference>
<keyword evidence="4 6" id="KW-1133">Transmembrane helix</keyword>